<gene>
    <name evidence="7" type="ORF">INT47_002735</name>
</gene>
<dbReference type="Pfam" id="PF07690">
    <property type="entry name" value="MFS_1"/>
    <property type="match status" value="1"/>
</dbReference>
<evidence type="ECO:0000256" key="4">
    <source>
        <dbReference type="ARBA" id="ARBA00023136"/>
    </source>
</evidence>
<comment type="caution">
    <text evidence="7">The sequence shown here is derived from an EMBL/GenBank/DDBJ whole genome shotgun (WGS) entry which is preliminary data.</text>
</comment>
<dbReference type="Gene3D" id="1.20.1720.10">
    <property type="entry name" value="Multidrug resistance protein D"/>
    <property type="match status" value="1"/>
</dbReference>
<feature type="transmembrane region" description="Helical" evidence="5">
    <location>
        <begin position="232"/>
        <end position="250"/>
    </location>
</feature>
<proteinExistence type="predicted"/>
<evidence type="ECO:0000313" key="8">
    <source>
        <dbReference type="Proteomes" id="UP000603453"/>
    </source>
</evidence>
<dbReference type="InterPro" id="IPR020846">
    <property type="entry name" value="MFS_dom"/>
</dbReference>
<comment type="subcellular location">
    <subcellularLocation>
        <location evidence="1">Membrane</location>
        <topology evidence="1">Multi-pass membrane protein</topology>
    </subcellularLocation>
</comment>
<dbReference type="GO" id="GO:0005886">
    <property type="term" value="C:plasma membrane"/>
    <property type="evidence" value="ECO:0007669"/>
    <property type="project" value="TreeGrafter"/>
</dbReference>
<feature type="transmembrane region" description="Helical" evidence="5">
    <location>
        <begin position="370"/>
        <end position="390"/>
    </location>
</feature>
<dbReference type="AlphaFoldDB" id="A0A8H7UYJ1"/>
<dbReference type="PANTHER" id="PTHR23502">
    <property type="entry name" value="MAJOR FACILITATOR SUPERFAMILY"/>
    <property type="match status" value="1"/>
</dbReference>
<organism evidence="7 8">
    <name type="scientific">Mucor saturninus</name>
    <dbReference type="NCBI Taxonomy" id="64648"/>
    <lineage>
        <taxon>Eukaryota</taxon>
        <taxon>Fungi</taxon>
        <taxon>Fungi incertae sedis</taxon>
        <taxon>Mucoromycota</taxon>
        <taxon>Mucoromycotina</taxon>
        <taxon>Mucoromycetes</taxon>
        <taxon>Mucorales</taxon>
        <taxon>Mucorineae</taxon>
        <taxon>Mucoraceae</taxon>
        <taxon>Mucor</taxon>
    </lineage>
</organism>
<dbReference type="EMBL" id="JAEPRD010000139">
    <property type="protein sequence ID" value="KAG2196808.1"/>
    <property type="molecule type" value="Genomic_DNA"/>
</dbReference>
<sequence length="525" mass="57550">MSENKKSIDIKTDHVSQSVKITTVSHYENENTSDSGTSIYTKSSDSKTHCWTAIMGDIHAEDDPQLYSTTKKNIIIFIIAMCGITSNIGNMIYMPDVMRMSQDLNTTLTGMAGTISVYVVFLGVAQVFWACMSDSYGRKPMYMISLVFSILASILCAISTNVTMLIVFRAIQACGTSSGLTLGAGVIADTIDPTNRGRAYGIFNVGPFLGHVIGPTIGGALCQYLGWQSSFYFLAILGTVLLLLVTFLLPETLRKKRIVMDEKHAVERFKALRNLKAVFCPMIGMLGDPTVLLITLYNTVILSCFYLLTPTISETFQALYNYTSFQIGLCYIFYGAGLMVGSVISGRYVDFVLARLRKKKGTENVYPEMILKATFPSFFLMPAGYLLYGWSTQMGVAVYAPLAGLFIYSLGQVFAFSPSSLYLVDSKPGRSASAVAINSCIRSIIAATTTIFSSTSLNALGPGILFTILAVLNVVNIISVLLVMFCGRKWRTSFEERTGTSEKPTVSESLDLELAMMHSRMSSIR</sequence>
<dbReference type="InterPro" id="IPR011701">
    <property type="entry name" value="MFS"/>
</dbReference>
<reference evidence="7" key="1">
    <citation type="submission" date="2020-12" db="EMBL/GenBank/DDBJ databases">
        <title>Metabolic potential, ecology and presence of endohyphal bacteria is reflected in genomic diversity of Mucoromycotina.</title>
        <authorList>
            <person name="Muszewska A."/>
            <person name="Okrasinska A."/>
            <person name="Steczkiewicz K."/>
            <person name="Drgas O."/>
            <person name="Orlowska M."/>
            <person name="Perlinska-Lenart U."/>
            <person name="Aleksandrzak-Piekarczyk T."/>
            <person name="Szatraj K."/>
            <person name="Zielenkiewicz U."/>
            <person name="Pilsyk S."/>
            <person name="Malc E."/>
            <person name="Mieczkowski P."/>
            <person name="Kruszewska J.S."/>
            <person name="Biernat P."/>
            <person name="Pawlowska J."/>
        </authorList>
    </citation>
    <scope>NUCLEOTIDE SEQUENCE</scope>
    <source>
        <strain evidence="7">WA0000017839</strain>
    </source>
</reference>
<evidence type="ECO:0000313" key="7">
    <source>
        <dbReference type="EMBL" id="KAG2196808.1"/>
    </source>
</evidence>
<evidence type="ECO:0000259" key="6">
    <source>
        <dbReference type="PROSITE" id="PS50850"/>
    </source>
</evidence>
<name>A0A8H7UYJ1_9FUNG</name>
<feature type="transmembrane region" description="Helical" evidence="5">
    <location>
        <begin position="435"/>
        <end position="452"/>
    </location>
</feature>
<dbReference type="SUPFAM" id="SSF103473">
    <property type="entry name" value="MFS general substrate transporter"/>
    <property type="match status" value="1"/>
</dbReference>
<feature type="transmembrane region" description="Helical" evidence="5">
    <location>
        <begin position="200"/>
        <end position="226"/>
    </location>
</feature>
<keyword evidence="3 5" id="KW-1133">Transmembrane helix</keyword>
<feature type="transmembrane region" description="Helical" evidence="5">
    <location>
        <begin position="464"/>
        <end position="487"/>
    </location>
</feature>
<feature type="transmembrane region" description="Helical" evidence="5">
    <location>
        <begin position="141"/>
        <end position="160"/>
    </location>
</feature>
<feature type="transmembrane region" description="Helical" evidence="5">
    <location>
        <begin position="166"/>
        <end position="188"/>
    </location>
</feature>
<protein>
    <recommendedName>
        <fullName evidence="6">Major facilitator superfamily (MFS) profile domain-containing protein</fullName>
    </recommendedName>
</protein>
<evidence type="ECO:0000256" key="5">
    <source>
        <dbReference type="SAM" id="Phobius"/>
    </source>
</evidence>
<evidence type="ECO:0000256" key="1">
    <source>
        <dbReference type="ARBA" id="ARBA00004141"/>
    </source>
</evidence>
<dbReference type="PANTHER" id="PTHR23502:SF5">
    <property type="entry name" value="QUINIDINE RESISTANCE PROTEIN 3"/>
    <property type="match status" value="1"/>
</dbReference>
<dbReference type="GO" id="GO:0022857">
    <property type="term" value="F:transmembrane transporter activity"/>
    <property type="evidence" value="ECO:0007669"/>
    <property type="project" value="InterPro"/>
</dbReference>
<feature type="transmembrane region" description="Helical" evidence="5">
    <location>
        <begin position="106"/>
        <end position="129"/>
    </location>
</feature>
<keyword evidence="2 5" id="KW-0812">Transmembrane</keyword>
<evidence type="ECO:0000256" key="3">
    <source>
        <dbReference type="ARBA" id="ARBA00022989"/>
    </source>
</evidence>
<keyword evidence="8" id="KW-1185">Reference proteome</keyword>
<dbReference type="Proteomes" id="UP000603453">
    <property type="component" value="Unassembled WGS sequence"/>
</dbReference>
<feature type="transmembrane region" description="Helical" evidence="5">
    <location>
        <begin position="396"/>
        <end position="423"/>
    </location>
</feature>
<feature type="transmembrane region" description="Helical" evidence="5">
    <location>
        <begin position="74"/>
        <end position="94"/>
    </location>
</feature>
<feature type="domain" description="Major facilitator superfamily (MFS) profile" evidence="6">
    <location>
        <begin position="75"/>
        <end position="488"/>
    </location>
</feature>
<feature type="transmembrane region" description="Helical" evidence="5">
    <location>
        <begin position="291"/>
        <end position="313"/>
    </location>
</feature>
<feature type="transmembrane region" description="Helical" evidence="5">
    <location>
        <begin position="325"/>
        <end position="349"/>
    </location>
</feature>
<accession>A0A8H7UYJ1</accession>
<dbReference type="OrthoDB" id="3936150at2759"/>
<dbReference type="InterPro" id="IPR036259">
    <property type="entry name" value="MFS_trans_sf"/>
</dbReference>
<keyword evidence="4 5" id="KW-0472">Membrane</keyword>
<dbReference type="PROSITE" id="PS50850">
    <property type="entry name" value="MFS"/>
    <property type="match status" value="1"/>
</dbReference>
<evidence type="ECO:0000256" key="2">
    <source>
        <dbReference type="ARBA" id="ARBA00022692"/>
    </source>
</evidence>